<accession>A0A9W8ADX9</accession>
<feature type="region of interest" description="Disordered" evidence="1">
    <location>
        <begin position="1"/>
        <end position="57"/>
    </location>
</feature>
<feature type="compositionally biased region" description="Basic and acidic residues" evidence="1">
    <location>
        <begin position="109"/>
        <end position="120"/>
    </location>
</feature>
<evidence type="ECO:0000313" key="3">
    <source>
        <dbReference type="Proteomes" id="UP001150569"/>
    </source>
</evidence>
<evidence type="ECO:0000256" key="1">
    <source>
        <dbReference type="SAM" id="MobiDB-lite"/>
    </source>
</evidence>
<dbReference type="AlphaFoldDB" id="A0A9W8ADX9"/>
<protein>
    <submittedName>
        <fullName evidence="2">Uncharacterized protein</fullName>
    </submittedName>
</protein>
<gene>
    <name evidence="2" type="ORF">IWQ60_004307</name>
</gene>
<keyword evidence="3" id="KW-1185">Reference proteome</keyword>
<dbReference type="Proteomes" id="UP001150569">
    <property type="component" value="Unassembled WGS sequence"/>
</dbReference>
<dbReference type="EMBL" id="JANBPT010000204">
    <property type="protein sequence ID" value="KAJ1925864.1"/>
    <property type="molecule type" value="Genomic_DNA"/>
</dbReference>
<dbReference type="OrthoDB" id="5574264at2759"/>
<sequence length="251" mass="26598">MATRSPFSLNGCSLGSFGDGCPGSTELARRPSAADSLPSQFARADQGSRSSWDTLAHAAAAHPRTFSSSPADPAQLDRTQAYFRARSHLPWSTTPATRHSAPTVPPREPAARRPPVDRAGSRAKSLSGCHPPRSLTRRPSSGGAGLLRLMPATLILPRPLCQEPATGTRYYRVDTAVLNVSRHPVQLRVVPRCHAAVVSGASLTVTPGGLADLTCVLAFDPSFFTVRGPHSVSVDLVVGGHPRATLHLRLL</sequence>
<feature type="region of interest" description="Disordered" evidence="1">
    <location>
        <begin position="88"/>
        <end position="143"/>
    </location>
</feature>
<organism evidence="2 3">
    <name type="scientific">Tieghemiomyces parasiticus</name>
    <dbReference type="NCBI Taxonomy" id="78921"/>
    <lineage>
        <taxon>Eukaryota</taxon>
        <taxon>Fungi</taxon>
        <taxon>Fungi incertae sedis</taxon>
        <taxon>Zoopagomycota</taxon>
        <taxon>Kickxellomycotina</taxon>
        <taxon>Dimargaritomycetes</taxon>
        <taxon>Dimargaritales</taxon>
        <taxon>Dimargaritaceae</taxon>
        <taxon>Tieghemiomyces</taxon>
    </lineage>
</organism>
<evidence type="ECO:0000313" key="2">
    <source>
        <dbReference type="EMBL" id="KAJ1925864.1"/>
    </source>
</evidence>
<name>A0A9W8ADX9_9FUNG</name>
<feature type="compositionally biased region" description="Polar residues" evidence="1">
    <location>
        <begin position="1"/>
        <end position="13"/>
    </location>
</feature>
<proteinExistence type="predicted"/>
<comment type="caution">
    <text evidence="2">The sequence shown here is derived from an EMBL/GenBank/DDBJ whole genome shotgun (WGS) entry which is preliminary data.</text>
</comment>
<reference evidence="2" key="1">
    <citation type="submission" date="2022-07" db="EMBL/GenBank/DDBJ databases">
        <title>Phylogenomic reconstructions and comparative analyses of Kickxellomycotina fungi.</title>
        <authorList>
            <person name="Reynolds N.K."/>
            <person name="Stajich J.E."/>
            <person name="Barry K."/>
            <person name="Grigoriev I.V."/>
            <person name="Crous P."/>
            <person name="Smith M.E."/>
        </authorList>
    </citation>
    <scope>NUCLEOTIDE SEQUENCE</scope>
    <source>
        <strain evidence="2">RSA 861</strain>
    </source>
</reference>